<feature type="domain" description="Methyl-accepting transducer" evidence="6">
    <location>
        <begin position="209"/>
        <end position="445"/>
    </location>
</feature>
<dbReference type="InterPro" id="IPR004089">
    <property type="entry name" value="MCPsignal_dom"/>
</dbReference>
<accession>Q12QX7</accession>
<dbReference type="EMBL" id="CP000302">
    <property type="protein sequence ID" value="ABE54149.1"/>
    <property type="molecule type" value="Genomic_DNA"/>
</dbReference>
<feature type="domain" description="HAMP" evidence="7">
    <location>
        <begin position="164"/>
        <end position="204"/>
    </location>
</feature>
<dbReference type="SMART" id="SM00283">
    <property type="entry name" value="MA"/>
    <property type="match status" value="1"/>
</dbReference>
<evidence type="ECO:0000256" key="5">
    <source>
        <dbReference type="SAM" id="Phobius"/>
    </source>
</evidence>
<evidence type="ECO:0000256" key="2">
    <source>
        <dbReference type="ARBA" id="ARBA00023224"/>
    </source>
</evidence>
<reference evidence="8 9" key="1">
    <citation type="submission" date="2006-03" db="EMBL/GenBank/DDBJ databases">
        <title>Complete sequence of Shewanella denitrificans OS217.</title>
        <authorList>
            <consortium name="US DOE Joint Genome Institute"/>
            <person name="Copeland A."/>
            <person name="Lucas S."/>
            <person name="Lapidus A."/>
            <person name="Barry K."/>
            <person name="Detter J.C."/>
            <person name="Glavina del Rio T."/>
            <person name="Hammon N."/>
            <person name="Israni S."/>
            <person name="Dalin E."/>
            <person name="Tice H."/>
            <person name="Pitluck S."/>
            <person name="Brettin T."/>
            <person name="Bruce D."/>
            <person name="Han C."/>
            <person name="Tapia R."/>
            <person name="Gilna P."/>
            <person name="Kiss H."/>
            <person name="Schmutz J."/>
            <person name="Larimer F."/>
            <person name="Land M."/>
            <person name="Hauser L."/>
            <person name="Kyrpides N."/>
            <person name="Lykidis A."/>
            <person name="Richardson P."/>
        </authorList>
    </citation>
    <scope>NUCLEOTIDE SEQUENCE [LARGE SCALE GENOMIC DNA]</scope>
    <source>
        <strain evidence="9">OS217 / ATCC BAA-1090 / DSM 15013</strain>
    </source>
</reference>
<evidence type="ECO:0000256" key="1">
    <source>
        <dbReference type="ARBA" id="ARBA00004370"/>
    </source>
</evidence>
<organism evidence="8 9">
    <name type="scientific">Shewanella denitrificans (strain OS217 / ATCC BAA-1090 / DSM 15013)</name>
    <dbReference type="NCBI Taxonomy" id="318161"/>
    <lineage>
        <taxon>Bacteria</taxon>
        <taxon>Pseudomonadati</taxon>
        <taxon>Pseudomonadota</taxon>
        <taxon>Gammaproteobacteria</taxon>
        <taxon>Alteromonadales</taxon>
        <taxon>Shewanellaceae</taxon>
        <taxon>Shewanella</taxon>
    </lineage>
</organism>
<evidence type="ECO:0000256" key="3">
    <source>
        <dbReference type="ARBA" id="ARBA00029447"/>
    </source>
</evidence>
<evidence type="ECO:0000313" key="9">
    <source>
        <dbReference type="Proteomes" id="UP000001982"/>
    </source>
</evidence>
<protein>
    <submittedName>
        <fullName evidence="8">Methyl-accepting chemotaxis sensory transducer</fullName>
    </submittedName>
</protein>
<comment type="subcellular location">
    <subcellularLocation>
        <location evidence="1">Membrane</location>
    </subcellularLocation>
</comment>
<keyword evidence="5" id="KW-0472">Membrane</keyword>
<dbReference type="eggNOG" id="COG0840">
    <property type="taxonomic scope" value="Bacteria"/>
</dbReference>
<feature type="transmembrane region" description="Helical" evidence="5">
    <location>
        <begin position="131"/>
        <end position="150"/>
    </location>
</feature>
<dbReference type="InterPro" id="IPR003660">
    <property type="entry name" value="HAMP_dom"/>
</dbReference>
<dbReference type="PROSITE" id="PS50885">
    <property type="entry name" value="HAMP"/>
    <property type="match status" value="1"/>
</dbReference>
<keyword evidence="5" id="KW-0812">Transmembrane</keyword>
<dbReference type="Gene3D" id="1.10.287.950">
    <property type="entry name" value="Methyl-accepting chemotaxis protein"/>
    <property type="match status" value="1"/>
</dbReference>
<dbReference type="Proteomes" id="UP000001982">
    <property type="component" value="Chromosome"/>
</dbReference>
<dbReference type="RefSeq" id="WP_011495314.1">
    <property type="nucleotide sequence ID" value="NC_007954.1"/>
</dbReference>
<dbReference type="GO" id="GO:0016020">
    <property type="term" value="C:membrane"/>
    <property type="evidence" value="ECO:0007669"/>
    <property type="project" value="UniProtKB-SubCell"/>
</dbReference>
<dbReference type="HOGENOM" id="CLU_000445_107_27_6"/>
<dbReference type="CDD" id="cd11386">
    <property type="entry name" value="MCP_signal"/>
    <property type="match status" value="1"/>
</dbReference>
<proteinExistence type="inferred from homology"/>
<dbReference type="GO" id="GO:0007165">
    <property type="term" value="P:signal transduction"/>
    <property type="evidence" value="ECO:0007669"/>
    <property type="project" value="UniProtKB-KW"/>
</dbReference>
<dbReference type="PANTHER" id="PTHR32089">
    <property type="entry name" value="METHYL-ACCEPTING CHEMOTAXIS PROTEIN MCPB"/>
    <property type="match status" value="1"/>
</dbReference>
<dbReference type="FunFam" id="1.10.287.950:FF:000001">
    <property type="entry name" value="Methyl-accepting chemotaxis sensory transducer"/>
    <property type="match status" value="1"/>
</dbReference>
<dbReference type="PANTHER" id="PTHR32089:SF65">
    <property type="entry name" value="CHEMOTAXIS SIGNAL TRANSDUCTION SYSTEM METHYL ACCEPTING SENSORY TRANSDUCER"/>
    <property type="match status" value="1"/>
</dbReference>
<dbReference type="PROSITE" id="PS50111">
    <property type="entry name" value="CHEMOTAXIS_TRANSDUC_2"/>
    <property type="match status" value="1"/>
</dbReference>
<keyword evidence="2 4" id="KW-0807">Transducer</keyword>
<dbReference type="GO" id="GO:0006935">
    <property type="term" value="P:chemotaxis"/>
    <property type="evidence" value="ECO:0007669"/>
    <property type="project" value="UniProtKB-ARBA"/>
</dbReference>
<comment type="similarity">
    <text evidence="3">Belongs to the methyl-accepting chemotaxis (MCP) protein family.</text>
</comment>
<name>Q12QX7_SHEDO</name>
<dbReference type="AlphaFoldDB" id="Q12QX7"/>
<evidence type="ECO:0000259" key="7">
    <source>
        <dbReference type="PROSITE" id="PS50885"/>
    </source>
</evidence>
<evidence type="ECO:0000259" key="6">
    <source>
        <dbReference type="PROSITE" id="PS50111"/>
    </source>
</evidence>
<sequence>MKPIEFRKIDAILIKFSLNGKFWIVCSMVTAITSVIALMNYQHANQLIEAQSMARVSAAVEAVAGVASKQNLTGANLEAFAEQHNFQLASQLVNRRMGDSVTASAAAGTQYLQQTQIVTAWEQDARGDTQLLLWLALIGLLPLFQLSYWISTSLGGGLWDMYIAIKRLADGDLSCRLNFFGTDDFSMIANEIDRSADNMSEMVKAIRSNAHTLELASSEFNKQANTNGQLISQQHHFLDSVSHAMEQMTAAIADVSHNASDTSTRTKESAKQVDSSLVQISGSVKSISSLSERIGEVFSSVEKLSKDATQINAVVTTINSISEQTNLLALNAAIEAARAGEQGRGFAVVADEVRTLAGRTQQATVEIQKMIEGLQAGSVKLSGITNMIVEQAEEGRTSISGVGDDVALMAESINAVFDMSSQIATSAEEQSASSRSVSAQISDIRKQSDTILANAKKAEALASSLETASKDLEQLLVQYKL</sequence>
<keyword evidence="9" id="KW-1185">Reference proteome</keyword>
<evidence type="ECO:0000256" key="4">
    <source>
        <dbReference type="PROSITE-ProRule" id="PRU00284"/>
    </source>
</evidence>
<dbReference type="OrthoDB" id="6757190at2"/>
<dbReference type="SUPFAM" id="SSF58104">
    <property type="entry name" value="Methyl-accepting chemotaxis protein (MCP) signaling domain"/>
    <property type="match status" value="1"/>
</dbReference>
<dbReference type="STRING" id="318161.Sden_0861"/>
<dbReference type="KEGG" id="sdn:Sden_0861"/>
<evidence type="ECO:0000313" key="8">
    <source>
        <dbReference type="EMBL" id="ABE54149.1"/>
    </source>
</evidence>
<keyword evidence="5" id="KW-1133">Transmembrane helix</keyword>
<gene>
    <name evidence="8" type="ordered locus">Sden_0861</name>
</gene>
<dbReference type="Pfam" id="PF00015">
    <property type="entry name" value="MCPsignal"/>
    <property type="match status" value="1"/>
</dbReference>